<evidence type="ECO:0000256" key="7">
    <source>
        <dbReference type="ARBA" id="ARBA00022842"/>
    </source>
</evidence>
<evidence type="ECO:0000256" key="2">
    <source>
        <dbReference type="ARBA" id="ARBA00009959"/>
    </source>
</evidence>
<keyword evidence="5 9" id="KW-0255">Endonuclease</keyword>
<feature type="binding site" evidence="9">
    <location>
        <position position="8"/>
    </location>
    <ligand>
        <name>Mg(2+)</name>
        <dbReference type="ChEBI" id="CHEBI:18420"/>
        <note>catalytic</note>
    </ligand>
</feature>
<dbReference type="HAMAP" id="MF_01471">
    <property type="entry name" value="Cas2"/>
    <property type="match status" value="1"/>
</dbReference>
<dbReference type="InterPro" id="IPR019199">
    <property type="entry name" value="Virulence_VapD/CRISPR_Cas2"/>
</dbReference>
<evidence type="ECO:0000256" key="3">
    <source>
        <dbReference type="ARBA" id="ARBA00022722"/>
    </source>
</evidence>
<evidence type="ECO:0000313" key="11">
    <source>
        <dbReference type="Proteomes" id="UP000182471"/>
    </source>
</evidence>
<dbReference type="GO" id="GO:0046872">
    <property type="term" value="F:metal ion binding"/>
    <property type="evidence" value="ECO:0007669"/>
    <property type="project" value="UniProtKB-UniRule"/>
</dbReference>
<dbReference type="RefSeq" id="WP_027429977.1">
    <property type="nucleotide sequence ID" value="NZ_FOGW01000010.1"/>
</dbReference>
<dbReference type="SUPFAM" id="SSF143430">
    <property type="entry name" value="TTP0101/SSO1404-like"/>
    <property type="match status" value="1"/>
</dbReference>
<sequence>MYVVLIYDIPLEDGGARIQRNVFKICKKYLFHIQLSVFEGDISKVQLKQLKNELDKYIRKEKDSIIVFKSREKRWLEKEFYGKVDDITDNFL</sequence>
<dbReference type="Pfam" id="PF09827">
    <property type="entry name" value="CRISPR_Cas2"/>
    <property type="match status" value="1"/>
</dbReference>
<dbReference type="GO" id="GO:0004521">
    <property type="term" value="F:RNA endonuclease activity"/>
    <property type="evidence" value="ECO:0007669"/>
    <property type="project" value="InterPro"/>
</dbReference>
<dbReference type="Gene3D" id="3.30.70.240">
    <property type="match status" value="1"/>
</dbReference>
<comment type="subunit">
    <text evidence="9">Homodimer, forms a heterotetramer with a Cas1 homodimer.</text>
</comment>
<keyword evidence="7 9" id="KW-0460">Magnesium</keyword>
<dbReference type="EC" id="3.1.-.-" evidence="9"/>
<keyword evidence="11" id="KW-1185">Reference proteome</keyword>
<dbReference type="GO" id="GO:0016787">
    <property type="term" value="F:hydrolase activity"/>
    <property type="evidence" value="ECO:0007669"/>
    <property type="project" value="UniProtKB-KW"/>
</dbReference>
<dbReference type="CDD" id="cd09725">
    <property type="entry name" value="Cas2_I_II_III"/>
    <property type="match status" value="1"/>
</dbReference>
<dbReference type="PANTHER" id="PTHR34405">
    <property type="entry name" value="CRISPR-ASSOCIATED ENDORIBONUCLEASE CAS2"/>
    <property type="match status" value="1"/>
</dbReference>
<reference evidence="11" key="1">
    <citation type="submission" date="2016-10" db="EMBL/GenBank/DDBJ databases">
        <authorList>
            <person name="Varghese N."/>
            <person name="Submissions S."/>
        </authorList>
    </citation>
    <scope>NUCLEOTIDE SEQUENCE [LARGE SCALE GENOMIC DNA]</scope>
    <source>
        <strain evidence="11">S1b</strain>
    </source>
</reference>
<dbReference type="InterPro" id="IPR021127">
    <property type="entry name" value="CRISPR_associated_Cas2"/>
</dbReference>
<dbReference type="Proteomes" id="UP000182471">
    <property type="component" value="Unassembled WGS sequence"/>
</dbReference>
<protein>
    <recommendedName>
        <fullName evidence="9">CRISPR-associated endoribonuclease Cas2</fullName>
        <ecNumber evidence="9">3.1.-.-</ecNumber>
    </recommendedName>
</protein>
<dbReference type="AlphaFoldDB" id="A0A1H9S5U3"/>
<keyword evidence="3 9" id="KW-0540">Nuclease</keyword>
<accession>A0A1H9S5U3</accession>
<evidence type="ECO:0000256" key="4">
    <source>
        <dbReference type="ARBA" id="ARBA00022723"/>
    </source>
</evidence>
<dbReference type="PANTHER" id="PTHR34405:SF1">
    <property type="entry name" value="CRISPR-ASSOCIATED ENDORIBONUCLEASE CAS2"/>
    <property type="match status" value="1"/>
</dbReference>
<comment type="similarity">
    <text evidence="2 9">Belongs to the CRISPR-associated endoribonuclease Cas2 protein family.</text>
</comment>
<name>A0A1H9S5U3_9FIRM</name>
<dbReference type="NCBIfam" id="TIGR01573">
    <property type="entry name" value="cas2"/>
    <property type="match status" value="1"/>
</dbReference>
<evidence type="ECO:0000256" key="6">
    <source>
        <dbReference type="ARBA" id="ARBA00022801"/>
    </source>
</evidence>
<dbReference type="EMBL" id="FOGW01000010">
    <property type="protein sequence ID" value="SER80402.1"/>
    <property type="molecule type" value="Genomic_DNA"/>
</dbReference>
<keyword evidence="8 9" id="KW-0051">Antiviral defense</keyword>
<comment type="function">
    <text evidence="9">CRISPR (clustered regularly interspaced short palindromic repeat), is an adaptive immune system that provides protection against mobile genetic elements (viruses, transposable elements and conjugative plasmids). CRISPR clusters contain sequences complementary to antecedent mobile elements and target invading nucleic acids. CRISPR clusters are transcribed and processed into CRISPR RNA (crRNA). Functions as a ssRNA-specific endoribonuclease. Involved in the integration of spacer DNA into the CRISPR cassette.</text>
</comment>
<dbReference type="OrthoDB" id="279819at2"/>
<organism evidence="10 11">
    <name type="scientific">Lachnobacterium bovis</name>
    <dbReference type="NCBI Taxonomy" id="140626"/>
    <lineage>
        <taxon>Bacteria</taxon>
        <taxon>Bacillati</taxon>
        <taxon>Bacillota</taxon>
        <taxon>Clostridia</taxon>
        <taxon>Lachnospirales</taxon>
        <taxon>Lachnospiraceae</taxon>
        <taxon>Lachnobacterium</taxon>
    </lineage>
</organism>
<dbReference type="GO" id="GO:0051607">
    <property type="term" value="P:defense response to virus"/>
    <property type="evidence" value="ECO:0007669"/>
    <property type="project" value="UniProtKB-UniRule"/>
</dbReference>
<proteinExistence type="inferred from homology"/>
<gene>
    <name evidence="9" type="primary">cas2</name>
    <name evidence="10" type="ORF">SAMN02910429_01147</name>
</gene>
<comment type="cofactor">
    <cofactor evidence="1 9">
        <name>Mg(2+)</name>
        <dbReference type="ChEBI" id="CHEBI:18420"/>
    </cofactor>
</comment>
<evidence type="ECO:0000256" key="9">
    <source>
        <dbReference type="HAMAP-Rule" id="MF_01471"/>
    </source>
</evidence>
<evidence type="ECO:0000256" key="1">
    <source>
        <dbReference type="ARBA" id="ARBA00001946"/>
    </source>
</evidence>
<evidence type="ECO:0000313" key="10">
    <source>
        <dbReference type="EMBL" id="SER80402.1"/>
    </source>
</evidence>
<keyword evidence="4 9" id="KW-0479">Metal-binding</keyword>
<dbReference type="GO" id="GO:0043571">
    <property type="term" value="P:maintenance of CRISPR repeat elements"/>
    <property type="evidence" value="ECO:0007669"/>
    <property type="project" value="UniProtKB-UniRule"/>
</dbReference>
<keyword evidence="6 9" id="KW-0378">Hydrolase</keyword>
<evidence type="ECO:0000256" key="8">
    <source>
        <dbReference type="ARBA" id="ARBA00023118"/>
    </source>
</evidence>
<evidence type="ECO:0000256" key="5">
    <source>
        <dbReference type="ARBA" id="ARBA00022759"/>
    </source>
</evidence>